<dbReference type="AlphaFoldDB" id="A0A821RNT4"/>
<protein>
    <recommendedName>
        <fullName evidence="6">Alcohol dehydrogenase</fullName>
    </recommendedName>
</protein>
<comment type="similarity">
    <text evidence="1 3">Belongs to the short-chain dehydrogenases/reductases (SDR) family.</text>
</comment>
<organism evidence="4 5">
    <name type="scientific">Pieris macdunnoughi</name>
    <dbReference type="NCBI Taxonomy" id="345717"/>
    <lineage>
        <taxon>Eukaryota</taxon>
        <taxon>Metazoa</taxon>
        <taxon>Ecdysozoa</taxon>
        <taxon>Arthropoda</taxon>
        <taxon>Hexapoda</taxon>
        <taxon>Insecta</taxon>
        <taxon>Pterygota</taxon>
        <taxon>Neoptera</taxon>
        <taxon>Endopterygota</taxon>
        <taxon>Lepidoptera</taxon>
        <taxon>Glossata</taxon>
        <taxon>Ditrysia</taxon>
        <taxon>Papilionoidea</taxon>
        <taxon>Pieridae</taxon>
        <taxon>Pierinae</taxon>
        <taxon>Pieris</taxon>
    </lineage>
</organism>
<keyword evidence="2" id="KW-0560">Oxidoreductase</keyword>
<dbReference type="PRINTS" id="PR00080">
    <property type="entry name" value="SDRFAMILY"/>
</dbReference>
<dbReference type="InterPro" id="IPR020904">
    <property type="entry name" value="Sc_DH/Rdtase_CS"/>
</dbReference>
<sequence length="269" mass="29499">MYNLNDKIVFVTGGATGIGATVVKLFLEEGAKHVTITDVNVNAGKQLEKELETKFKGRVKFVKCDVRNDEELFDIYKTIIHDHGFIDVVINNAGIMNDSPDVYRTALNVNINALITNTLKARELMRTDRSGRGGIIMNISSIAALIQNPVLPVYCATKSAVLQFSICIGAQENYEKTGVKVMTMCFGPTDTSLLSKEKMKPFDEELTDELYDSINLFPLQSANSAATGLIEACKRGDSGSVWLVINNKPVEDITPVVKKAYGLLTSLVI</sequence>
<dbReference type="Proteomes" id="UP000663880">
    <property type="component" value="Unassembled WGS sequence"/>
</dbReference>
<dbReference type="Pfam" id="PF00106">
    <property type="entry name" value="adh_short"/>
    <property type="match status" value="1"/>
</dbReference>
<name>A0A821RNT4_9NEOP</name>
<dbReference type="GO" id="GO:0016616">
    <property type="term" value="F:oxidoreductase activity, acting on the CH-OH group of donors, NAD or NADP as acceptor"/>
    <property type="evidence" value="ECO:0007669"/>
    <property type="project" value="TreeGrafter"/>
</dbReference>
<dbReference type="PANTHER" id="PTHR44229">
    <property type="entry name" value="15-HYDROXYPROSTAGLANDIN DEHYDROGENASE [NAD(+)]"/>
    <property type="match status" value="1"/>
</dbReference>
<dbReference type="PRINTS" id="PR00081">
    <property type="entry name" value="GDHRDH"/>
</dbReference>
<dbReference type="PANTHER" id="PTHR44229:SF8">
    <property type="entry name" value="ALCOHOL DEHYDROGENASE-RELATED"/>
    <property type="match status" value="1"/>
</dbReference>
<evidence type="ECO:0000256" key="2">
    <source>
        <dbReference type="ARBA" id="ARBA00023002"/>
    </source>
</evidence>
<evidence type="ECO:0000313" key="4">
    <source>
        <dbReference type="EMBL" id="CAF4844795.1"/>
    </source>
</evidence>
<dbReference type="SUPFAM" id="SSF51735">
    <property type="entry name" value="NAD(P)-binding Rossmann-fold domains"/>
    <property type="match status" value="1"/>
</dbReference>
<dbReference type="InterPro" id="IPR036291">
    <property type="entry name" value="NAD(P)-bd_dom_sf"/>
</dbReference>
<accession>A0A821RNT4</accession>
<dbReference type="InterPro" id="IPR002347">
    <property type="entry name" value="SDR_fam"/>
</dbReference>
<gene>
    <name evidence="4" type="ORF">PMACD_LOCUS6519</name>
</gene>
<proteinExistence type="inferred from homology"/>
<evidence type="ECO:0008006" key="6">
    <source>
        <dbReference type="Google" id="ProtNLM"/>
    </source>
</evidence>
<keyword evidence="5" id="KW-1185">Reference proteome</keyword>
<evidence type="ECO:0000313" key="5">
    <source>
        <dbReference type="Proteomes" id="UP000663880"/>
    </source>
</evidence>
<evidence type="ECO:0000256" key="1">
    <source>
        <dbReference type="ARBA" id="ARBA00006484"/>
    </source>
</evidence>
<dbReference type="PROSITE" id="PS00061">
    <property type="entry name" value="ADH_SHORT"/>
    <property type="match status" value="1"/>
</dbReference>
<dbReference type="Gene3D" id="3.40.50.720">
    <property type="entry name" value="NAD(P)-binding Rossmann-like Domain"/>
    <property type="match status" value="1"/>
</dbReference>
<dbReference type="OrthoDB" id="417891at2759"/>
<reference evidence="4" key="1">
    <citation type="submission" date="2021-02" db="EMBL/GenBank/DDBJ databases">
        <authorList>
            <person name="Steward A R."/>
        </authorList>
    </citation>
    <scope>NUCLEOTIDE SEQUENCE</scope>
</reference>
<evidence type="ECO:0000256" key="3">
    <source>
        <dbReference type="RuleBase" id="RU000363"/>
    </source>
</evidence>
<dbReference type="GO" id="GO:0005737">
    <property type="term" value="C:cytoplasm"/>
    <property type="evidence" value="ECO:0007669"/>
    <property type="project" value="TreeGrafter"/>
</dbReference>
<comment type="caution">
    <text evidence="4">The sequence shown here is derived from an EMBL/GenBank/DDBJ whole genome shotgun (WGS) entry which is preliminary data.</text>
</comment>
<dbReference type="EMBL" id="CAJOBZ010000014">
    <property type="protein sequence ID" value="CAF4844795.1"/>
    <property type="molecule type" value="Genomic_DNA"/>
</dbReference>